<dbReference type="PANTHER" id="PTHR45820:SF4">
    <property type="entry name" value="ZINC TRANSPORTER 63C, ISOFORM F"/>
    <property type="match status" value="1"/>
</dbReference>
<feature type="region of interest" description="Disordered" evidence="8">
    <location>
        <begin position="273"/>
        <end position="296"/>
    </location>
</feature>
<dbReference type="PANTHER" id="PTHR45820">
    <property type="entry name" value="FI23527P1"/>
    <property type="match status" value="1"/>
</dbReference>
<dbReference type="InterPro" id="IPR002524">
    <property type="entry name" value="Cation_efflux"/>
</dbReference>
<feature type="region of interest" description="Disordered" evidence="8">
    <location>
        <begin position="316"/>
        <end position="357"/>
    </location>
</feature>
<dbReference type="InterPro" id="IPR027470">
    <property type="entry name" value="Cation_efflux_CTD"/>
</dbReference>
<evidence type="ECO:0000256" key="7">
    <source>
        <dbReference type="ARBA" id="ARBA00023136"/>
    </source>
</evidence>
<keyword evidence="4 9" id="KW-0812">Transmembrane</keyword>
<dbReference type="NCBIfam" id="TIGR01297">
    <property type="entry name" value="CDF"/>
    <property type="match status" value="1"/>
</dbReference>
<feature type="compositionally biased region" description="Low complexity" evidence="8">
    <location>
        <begin position="318"/>
        <end position="343"/>
    </location>
</feature>
<dbReference type="GO" id="GO:0010312">
    <property type="term" value="P:detoxification of zinc ion"/>
    <property type="evidence" value="ECO:0007669"/>
    <property type="project" value="TreeGrafter"/>
</dbReference>
<evidence type="ECO:0000256" key="9">
    <source>
        <dbReference type="SAM" id="Phobius"/>
    </source>
</evidence>
<feature type="transmembrane region" description="Helical" evidence="9">
    <location>
        <begin position="32"/>
        <end position="55"/>
    </location>
</feature>
<keyword evidence="5" id="KW-0862">Zinc</keyword>
<evidence type="ECO:0000256" key="8">
    <source>
        <dbReference type="SAM" id="MobiDB-lite"/>
    </source>
</evidence>
<keyword evidence="6 9" id="KW-1133">Transmembrane helix</keyword>
<comment type="similarity">
    <text evidence="2">Belongs to the cation diffusion facilitator (CDF) transporter (TC 2.A.4) family. SLC30A subfamily.</text>
</comment>
<dbReference type="GO" id="GO:0006882">
    <property type="term" value="P:intracellular zinc ion homeostasis"/>
    <property type="evidence" value="ECO:0007669"/>
    <property type="project" value="TreeGrafter"/>
</dbReference>
<keyword evidence="7 9" id="KW-0472">Membrane</keyword>
<evidence type="ECO:0000256" key="2">
    <source>
        <dbReference type="ARBA" id="ARBA00008873"/>
    </source>
</evidence>
<dbReference type="Pfam" id="PF16916">
    <property type="entry name" value="ZT_dimer"/>
    <property type="match status" value="1"/>
</dbReference>
<evidence type="ECO:0000256" key="6">
    <source>
        <dbReference type="ARBA" id="ARBA00022989"/>
    </source>
</evidence>
<accession>A0A1Y3BR28</accession>
<keyword evidence="3" id="KW-0813">Transport</keyword>
<dbReference type="InterPro" id="IPR036837">
    <property type="entry name" value="Cation_efflux_CTD_sf"/>
</dbReference>
<proteinExistence type="inferred from homology"/>
<dbReference type="OrthoDB" id="29444at2759"/>
<evidence type="ECO:0000256" key="5">
    <source>
        <dbReference type="ARBA" id="ARBA00022833"/>
    </source>
</evidence>
<sequence length="357" mass="38724">MIQNGDIGVGEQKTKTKKVKNHSAANMNMRGVFLHVLADALGSIIVIISALIVQYTEWEYNIYVDPALSIIMVIIIGHSTLPLLIDSALILLQTVPTHIQIDSLQRKLLQEIDGVLAVHEFHVWQLAGDRIIASAHIRCRNLHDYMQIAERVKEFFHNEGIHSTTIQPEFVEPDDTMESSLDNGGAGSDGVWSSIPNAGNSDVQLKYRWFNDANCALDCPPGQLGRGSCVQSTCCGPQQKRSTPGYGFDELEIQKAGSSIGTQLSHRNIAPVSSVAASSKHNQKSSPNDKPNDPLQMININLKSSAAVTPENDSKLVSYSNLSQQSTTSSSSSSSSSNNLGSTVDSKEKLNAATNDI</sequence>
<evidence type="ECO:0000259" key="11">
    <source>
        <dbReference type="Pfam" id="PF16916"/>
    </source>
</evidence>
<feature type="domain" description="Cation efflux protein cytoplasmic" evidence="11">
    <location>
        <begin position="106"/>
        <end position="169"/>
    </location>
</feature>
<protein>
    <submittedName>
        <fullName evidence="12">Zinc transporter 1-like protein</fullName>
    </submittedName>
</protein>
<dbReference type="Proteomes" id="UP000194236">
    <property type="component" value="Unassembled WGS sequence"/>
</dbReference>
<evidence type="ECO:0000259" key="10">
    <source>
        <dbReference type="Pfam" id="PF01545"/>
    </source>
</evidence>
<dbReference type="InterPro" id="IPR058533">
    <property type="entry name" value="Cation_efflux_TM"/>
</dbReference>
<dbReference type="EMBL" id="MUJZ01008057">
    <property type="protein sequence ID" value="OTF82527.1"/>
    <property type="molecule type" value="Genomic_DNA"/>
</dbReference>
<keyword evidence="13" id="KW-1185">Reference proteome</keyword>
<dbReference type="AlphaFoldDB" id="A0A1Y3BR28"/>
<dbReference type="GO" id="GO:0005385">
    <property type="term" value="F:zinc ion transmembrane transporter activity"/>
    <property type="evidence" value="ECO:0007669"/>
    <property type="project" value="TreeGrafter"/>
</dbReference>
<dbReference type="SUPFAM" id="SSF160240">
    <property type="entry name" value="Cation efflux protein cytoplasmic domain-like"/>
    <property type="match status" value="1"/>
</dbReference>
<comment type="caution">
    <text evidence="12">The sequence shown here is derived from an EMBL/GenBank/DDBJ whole genome shotgun (WGS) entry which is preliminary data.</text>
</comment>
<dbReference type="SUPFAM" id="SSF161111">
    <property type="entry name" value="Cation efflux protein transmembrane domain-like"/>
    <property type="match status" value="1"/>
</dbReference>
<feature type="transmembrane region" description="Helical" evidence="9">
    <location>
        <begin position="67"/>
        <end position="92"/>
    </location>
</feature>
<dbReference type="GO" id="GO:0016020">
    <property type="term" value="C:membrane"/>
    <property type="evidence" value="ECO:0007669"/>
    <property type="project" value="UniProtKB-SubCell"/>
</dbReference>
<comment type="subcellular location">
    <subcellularLocation>
        <location evidence="1">Membrane</location>
        <topology evidence="1">Multi-pass membrane protein</topology>
    </subcellularLocation>
</comment>
<evidence type="ECO:0000313" key="13">
    <source>
        <dbReference type="Proteomes" id="UP000194236"/>
    </source>
</evidence>
<dbReference type="Gene3D" id="1.20.1510.10">
    <property type="entry name" value="Cation efflux protein transmembrane domain"/>
    <property type="match status" value="1"/>
</dbReference>
<evidence type="ECO:0000313" key="12">
    <source>
        <dbReference type="EMBL" id="OTF82527.1"/>
    </source>
</evidence>
<organism evidence="12 13">
    <name type="scientific">Euroglyphus maynei</name>
    <name type="common">Mayne's house dust mite</name>
    <dbReference type="NCBI Taxonomy" id="6958"/>
    <lineage>
        <taxon>Eukaryota</taxon>
        <taxon>Metazoa</taxon>
        <taxon>Ecdysozoa</taxon>
        <taxon>Arthropoda</taxon>
        <taxon>Chelicerata</taxon>
        <taxon>Arachnida</taxon>
        <taxon>Acari</taxon>
        <taxon>Acariformes</taxon>
        <taxon>Sarcoptiformes</taxon>
        <taxon>Astigmata</taxon>
        <taxon>Psoroptidia</taxon>
        <taxon>Analgoidea</taxon>
        <taxon>Pyroglyphidae</taxon>
        <taxon>Pyroglyphinae</taxon>
        <taxon>Euroglyphus</taxon>
    </lineage>
</organism>
<name>A0A1Y3BR28_EURMA</name>
<evidence type="ECO:0000256" key="1">
    <source>
        <dbReference type="ARBA" id="ARBA00004141"/>
    </source>
</evidence>
<gene>
    <name evidence="12" type="ORF">BLA29_003852</name>
</gene>
<evidence type="ECO:0000256" key="4">
    <source>
        <dbReference type="ARBA" id="ARBA00022692"/>
    </source>
</evidence>
<feature type="compositionally biased region" description="Polar residues" evidence="8">
    <location>
        <begin position="275"/>
        <end position="289"/>
    </location>
</feature>
<feature type="domain" description="Cation efflux protein transmembrane" evidence="10">
    <location>
        <begin position="25"/>
        <end position="92"/>
    </location>
</feature>
<evidence type="ECO:0000256" key="3">
    <source>
        <dbReference type="ARBA" id="ARBA00022448"/>
    </source>
</evidence>
<dbReference type="InterPro" id="IPR027469">
    <property type="entry name" value="Cation_efflux_TMD_sf"/>
</dbReference>
<dbReference type="Pfam" id="PF01545">
    <property type="entry name" value="Cation_efflux"/>
    <property type="match status" value="1"/>
</dbReference>
<reference evidence="12 13" key="1">
    <citation type="submission" date="2017-03" db="EMBL/GenBank/DDBJ databases">
        <title>Genome Survey of Euroglyphus maynei.</title>
        <authorList>
            <person name="Arlian L.G."/>
            <person name="Morgan M.S."/>
            <person name="Rider S.D."/>
        </authorList>
    </citation>
    <scope>NUCLEOTIDE SEQUENCE [LARGE SCALE GENOMIC DNA]</scope>
    <source>
        <strain evidence="12">Arlian Lab</strain>
        <tissue evidence="12">Whole body</tissue>
    </source>
</reference>